<dbReference type="STRING" id="173990.SAMN05660691_03292"/>
<organism evidence="2 3">
    <name type="scientific">Rheinheimera pacifica</name>
    <dbReference type="NCBI Taxonomy" id="173990"/>
    <lineage>
        <taxon>Bacteria</taxon>
        <taxon>Pseudomonadati</taxon>
        <taxon>Pseudomonadota</taxon>
        <taxon>Gammaproteobacteria</taxon>
        <taxon>Chromatiales</taxon>
        <taxon>Chromatiaceae</taxon>
        <taxon>Rheinheimera</taxon>
    </lineage>
</organism>
<feature type="signal peptide" evidence="1">
    <location>
        <begin position="1"/>
        <end position="19"/>
    </location>
</feature>
<dbReference type="EMBL" id="FNXF01000015">
    <property type="protein sequence ID" value="SEI06758.1"/>
    <property type="molecule type" value="Genomic_DNA"/>
</dbReference>
<gene>
    <name evidence="2" type="ORF">SAMN05660691_03292</name>
</gene>
<dbReference type="RefSeq" id="WP_068229235.1">
    <property type="nucleotide sequence ID" value="NZ_DASWWU010000001.1"/>
</dbReference>
<name>A0A1H6N9E8_9GAMM</name>
<evidence type="ECO:0000313" key="3">
    <source>
        <dbReference type="Proteomes" id="UP000199371"/>
    </source>
</evidence>
<keyword evidence="3" id="KW-1185">Reference proteome</keyword>
<accession>A0A1H6N9E8</accession>
<reference evidence="3" key="1">
    <citation type="submission" date="2016-10" db="EMBL/GenBank/DDBJ databases">
        <authorList>
            <person name="Varghese N."/>
            <person name="Submissions S."/>
        </authorList>
    </citation>
    <scope>NUCLEOTIDE SEQUENCE [LARGE SCALE GENOMIC DNA]</scope>
    <source>
        <strain evidence="3">DSM 17616</strain>
    </source>
</reference>
<proteinExistence type="predicted"/>
<protein>
    <submittedName>
        <fullName evidence="2">Uncharacterized protein</fullName>
    </submittedName>
</protein>
<dbReference type="OrthoDB" id="5397661at2"/>
<feature type="chain" id="PRO_5011513706" evidence="1">
    <location>
        <begin position="20"/>
        <end position="100"/>
    </location>
</feature>
<dbReference type="Proteomes" id="UP000199371">
    <property type="component" value="Unassembled WGS sequence"/>
</dbReference>
<evidence type="ECO:0000313" key="2">
    <source>
        <dbReference type="EMBL" id="SEI06758.1"/>
    </source>
</evidence>
<sequence length="100" mass="10992">MNRLMLVGIVLVASFSLLAQQRTQQVQVESTISGNQEQPKTIYVLPWQSPVSVIRIPGEPLTQQAPALSPLDRQQFLRFIAVQQGNQAGAATPTVNPQKQ</sequence>
<evidence type="ECO:0000256" key="1">
    <source>
        <dbReference type="SAM" id="SignalP"/>
    </source>
</evidence>
<keyword evidence="1" id="KW-0732">Signal</keyword>
<dbReference type="AlphaFoldDB" id="A0A1H6N9E8"/>